<keyword evidence="3" id="KW-0133">Cell shape</keyword>
<dbReference type="GO" id="GO:0009252">
    <property type="term" value="P:peptidoglycan biosynthetic process"/>
    <property type="evidence" value="ECO:0007669"/>
    <property type="project" value="UniProtKB-UniRule"/>
</dbReference>
<proteinExistence type="inferred from homology"/>
<dbReference type="Pfam" id="PF13083">
    <property type="entry name" value="KH_KhpA-B"/>
    <property type="match status" value="1"/>
</dbReference>
<comment type="caution">
    <text evidence="4">The sequence shown here is derived from an EMBL/GenBank/DDBJ whole genome shotgun (WGS) entry which is preliminary data.</text>
</comment>
<reference evidence="4" key="1">
    <citation type="journal article" date="2020" name="mSystems">
        <title>Genome- and Community-Level Interaction Insights into Carbon Utilization and Element Cycling Functions of Hydrothermarchaeota in Hydrothermal Sediment.</title>
        <authorList>
            <person name="Zhou Z."/>
            <person name="Liu Y."/>
            <person name="Xu W."/>
            <person name="Pan J."/>
            <person name="Luo Z.H."/>
            <person name="Li M."/>
        </authorList>
    </citation>
    <scope>NUCLEOTIDE SEQUENCE [LARGE SCALE GENOMIC DNA]</scope>
    <source>
        <strain evidence="4">SpSt-34</strain>
        <strain evidence="5">SpSt-69</strain>
    </source>
</reference>
<comment type="subunit">
    <text evidence="3">Forms a complex with KhpB.</text>
</comment>
<evidence type="ECO:0000256" key="1">
    <source>
        <dbReference type="ARBA" id="ARBA00022490"/>
    </source>
</evidence>
<dbReference type="PROSITE" id="PS50084">
    <property type="entry name" value="KH_TYPE_1"/>
    <property type="match status" value="1"/>
</dbReference>
<dbReference type="SUPFAM" id="SSF54814">
    <property type="entry name" value="Prokaryotic type KH domain (KH-domain type II)"/>
    <property type="match status" value="1"/>
</dbReference>
<gene>
    <name evidence="3" type="primary">khpA</name>
    <name evidence="4" type="ORF">ENQ77_02010</name>
    <name evidence="5" type="ORF">ENU66_03615</name>
</gene>
<dbReference type="AlphaFoldDB" id="A0A7C2K308"/>
<dbReference type="GO" id="GO:0008360">
    <property type="term" value="P:regulation of cell shape"/>
    <property type="evidence" value="ECO:0007669"/>
    <property type="project" value="UniProtKB-KW"/>
</dbReference>
<dbReference type="InterPro" id="IPR020627">
    <property type="entry name" value="KhpA"/>
</dbReference>
<dbReference type="HAMAP" id="MF_00088">
    <property type="entry name" value="KhpA"/>
    <property type="match status" value="1"/>
</dbReference>
<dbReference type="NCBIfam" id="NF002201">
    <property type="entry name" value="PRK01064.1"/>
    <property type="match status" value="1"/>
</dbReference>
<evidence type="ECO:0000313" key="5">
    <source>
        <dbReference type="EMBL" id="HGL17402.1"/>
    </source>
</evidence>
<dbReference type="InterPro" id="IPR009019">
    <property type="entry name" value="KH_sf_prok-type"/>
</dbReference>
<dbReference type="EMBL" id="DTDJ01000027">
    <property type="protein sequence ID" value="HGL17402.1"/>
    <property type="molecule type" value="Genomic_DNA"/>
</dbReference>
<organism evidence="4">
    <name type="scientific">candidate division WOR-3 bacterium</name>
    <dbReference type="NCBI Taxonomy" id="2052148"/>
    <lineage>
        <taxon>Bacteria</taxon>
        <taxon>Bacteria division WOR-3</taxon>
    </lineage>
</organism>
<dbReference type="PANTHER" id="PTHR34654">
    <property type="entry name" value="UPF0109 PROTEIN SCO5592"/>
    <property type="match status" value="1"/>
</dbReference>
<comment type="similarity">
    <text evidence="3">Belongs to the KhpA RNA-binding protein family.</text>
</comment>
<comment type="function">
    <text evidence="3">A probable RNA chaperone. Forms a complex with KhpB which binds to cellular RNA and controls its expression. Plays a role in peptidoglycan (PG) homeostasis and cell length regulation.</text>
</comment>
<comment type="subcellular location">
    <subcellularLocation>
        <location evidence="3">Cytoplasm</location>
    </subcellularLocation>
</comment>
<dbReference type="InterPro" id="IPR015946">
    <property type="entry name" value="KH_dom-like_a/b"/>
</dbReference>
<dbReference type="EMBL" id="DSOL01000054">
    <property type="protein sequence ID" value="HEN27441.1"/>
    <property type="molecule type" value="Genomic_DNA"/>
</dbReference>
<keyword evidence="1 3" id="KW-0963">Cytoplasm</keyword>
<dbReference type="GO" id="GO:0071555">
    <property type="term" value="P:cell wall organization"/>
    <property type="evidence" value="ECO:0007669"/>
    <property type="project" value="UniProtKB-KW"/>
</dbReference>
<keyword evidence="2 3" id="KW-0694">RNA-binding</keyword>
<evidence type="ECO:0000313" key="4">
    <source>
        <dbReference type="EMBL" id="HEN27441.1"/>
    </source>
</evidence>
<dbReference type="CDD" id="cd22533">
    <property type="entry name" value="KH-II_YlqC-like"/>
    <property type="match status" value="1"/>
</dbReference>
<dbReference type="Gene3D" id="3.30.300.20">
    <property type="match status" value="1"/>
</dbReference>
<dbReference type="GO" id="GO:0003723">
    <property type="term" value="F:RNA binding"/>
    <property type="evidence" value="ECO:0007669"/>
    <property type="project" value="UniProtKB-UniRule"/>
</dbReference>
<keyword evidence="3" id="KW-0143">Chaperone</keyword>
<protein>
    <recommendedName>
        <fullName evidence="3">RNA-binding protein KhpA</fullName>
    </recommendedName>
    <alternativeName>
        <fullName evidence="3">KH-domain protein A</fullName>
    </alternativeName>
</protein>
<keyword evidence="3" id="KW-0961">Cell wall biogenesis/degradation</keyword>
<evidence type="ECO:0000256" key="2">
    <source>
        <dbReference type="ARBA" id="ARBA00022884"/>
    </source>
</evidence>
<evidence type="ECO:0000256" key="3">
    <source>
        <dbReference type="HAMAP-Rule" id="MF_00088"/>
    </source>
</evidence>
<sequence>MAELKELLEYIVKELVDAPEQVSVKEIPGEKTVIFELRVGAGDLGKVIGREGRTAKAIRQIIQAAAMRKGKRAHIEILE</sequence>
<accession>A0A7C2K308</accession>
<dbReference type="PANTHER" id="PTHR34654:SF1">
    <property type="entry name" value="RNA-BINDING PROTEIN KHPA"/>
    <property type="match status" value="1"/>
</dbReference>
<dbReference type="GO" id="GO:0005737">
    <property type="term" value="C:cytoplasm"/>
    <property type="evidence" value="ECO:0007669"/>
    <property type="project" value="UniProtKB-SubCell"/>
</dbReference>
<name>A0A7C2K308_UNCW3</name>